<evidence type="ECO:0000256" key="1">
    <source>
        <dbReference type="ARBA" id="ARBA00022670"/>
    </source>
</evidence>
<name>A0A6J2TY27_DROLE</name>
<dbReference type="InterPro" id="IPR051458">
    <property type="entry name" value="Cyt/Met_Dipeptidase"/>
</dbReference>
<dbReference type="PANTHER" id="PTHR43270:SF4">
    <property type="entry name" value="CARNOSINE DIPEPTIDASE 2, ISOFORM A"/>
    <property type="match status" value="1"/>
</dbReference>
<dbReference type="Pfam" id="PF01546">
    <property type="entry name" value="Peptidase_M20"/>
    <property type="match status" value="1"/>
</dbReference>
<dbReference type="SUPFAM" id="SSF53187">
    <property type="entry name" value="Zn-dependent exopeptidases"/>
    <property type="match status" value="1"/>
</dbReference>
<dbReference type="GO" id="GO:0008233">
    <property type="term" value="F:peptidase activity"/>
    <property type="evidence" value="ECO:0007669"/>
    <property type="project" value="UniProtKB-KW"/>
</dbReference>
<reference evidence="5" key="1">
    <citation type="submission" date="2025-08" db="UniProtKB">
        <authorList>
            <consortium name="RefSeq"/>
        </authorList>
    </citation>
    <scope>IDENTIFICATION</scope>
    <source>
        <strain evidence="5">11010-0011.00</strain>
        <tissue evidence="5">Whole body</tissue>
    </source>
</reference>
<dbReference type="RefSeq" id="XP_030380490.1">
    <property type="nucleotide sequence ID" value="XM_030524630.1"/>
</dbReference>
<dbReference type="Proteomes" id="UP000504634">
    <property type="component" value="Unplaced"/>
</dbReference>
<dbReference type="GO" id="GO:0006508">
    <property type="term" value="P:proteolysis"/>
    <property type="evidence" value="ECO:0007669"/>
    <property type="project" value="UniProtKB-KW"/>
</dbReference>
<keyword evidence="3" id="KW-0378">Hydrolase</keyword>
<dbReference type="Gene3D" id="3.40.630.10">
    <property type="entry name" value="Zn peptidases"/>
    <property type="match status" value="1"/>
</dbReference>
<accession>A0A6J2TY27</accession>
<keyword evidence="2" id="KW-0479">Metal-binding</keyword>
<evidence type="ECO:0000313" key="5">
    <source>
        <dbReference type="RefSeq" id="XP_030380490.1"/>
    </source>
</evidence>
<organism evidence="4 5">
    <name type="scientific">Drosophila lebanonensis</name>
    <name type="common">Fruit fly</name>
    <name type="synonym">Scaptodrosophila lebanonensis</name>
    <dbReference type="NCBI Taxonomy" id="7225"/>
    <lineage>
        <taxon>Eukaryota</taxon>
        <taxon>Metazoa</taxon>
        <taxon>Ecdysozoa</taxon>
        <taxon>Arthropoda</taxon>
        <taxon>Hexapoda</taxon>
        <taxon>Insecta</taxon>
        <taxon>Pterygota</taxon>
        <taxon>Neoptera</taxon>
        <taxon>Endopterygota</taxon>
        <taxon>Diptera</taxon>
        <taxon>Brachycera</taxon>
        <taxon>Muscomorpha</taxon>
        <taxon>Ephydroidea</taxon>
        <taxon>Drosophilidae</taxon>
        <taxon>Scaptodrosophila</taxon>
    </lineage>
</organism>
<gene>
    <name evidence="5" type="primary">LOC115628495</name>
</gene>
<protein>
    <submittedName>
        <fullName evidence="5">Cytosolic non-specific dipeptidase-like</fullName>
    </submittedName>
</protein>
<dbReference type="OrthoDB" id="7832001at2759"/>
<keyword evidence="1" id="KW-0645">Protease</keyword>
<proteinExistence type="predicted"/>
<evidence type="ECO:0000256" key="2">
    <source>
        <dbReference type="ARBA" id="ARBA00022723"/>
    </source>
</evidence>
<dbReference type="Gene3D" id="3.30.70.360">
    <property type="match status" value="1"/>
</dbReference>
<sequence length="584" mass="67275">MICWGDRRNCGVLLLEDDEGTTERCRCIRDECIDDLPLDKRQRPKETEFKKVLRNLDNRTTKDLRQLNDILAIKSVCKGADYGEQRKIAIETIEKTLQALDFEVEVVEIGSDVDKGADRHFVIFADYFSTPIKNTILVYGNVDVMPITEREAKKWIHDPYKLTQKMGTLYGHGVATSKGPILCWIQAVSAWMEETRDLPVNFRFIIDTNHNNGCSGLTALFDERPDFFLPVDLVICCTNHWISEHMALISTSHSGYIHFSLEVMEDPTKEGGREPLADLSLLLNSLVDEKNNIRVPNIDRHVRPLTHSDYIILTKTEYGISEHKTNMGASRLPHDSCKAEMLKHMWCKPSLSINSVDAKFCNSSRDLYYPKKATATFTIKIIPDQSIDYIFYQVSEYLNDVYKKNCCKSIANLRVVEKLHPLHEPRHSPVDLAAKDAFNRVYGRETAHSENICICIPILNKLRRYCSKDSHALPLPFCSTHTRPNRPNESIPEVMYVKNRLLFATLMYEVGQIPAFCKCRRIRNYCRLHGKTKEVDYTRVVDVRKQLNTYLVNEYEQNRIVQFKDSDVPTARDTLLQGISKELD</sequence>
<keyword evidence="4" id="KW-1185">Reference proteome</keyword>
<evidence type="ECO:0000256" key="3">
    <source>
        <dbReference type="ARBA" id="ARBA00022801"/>
    </source>
</evidence>
<dbReference type="GO" id="GO:0046872">
    <property type="term" value="F:metal ion binding"/>
    <property type="evidence" value="ECO:0007669"/>
    <property type="project" value="UniProtKB-KW"/>
</dbReference>
<dbReference type="PANTHER" id="PTHR43270">
    <property type="entry name" value="BETA-ALA-HIS DIPEPTIDASE"/>
    <property type="match status" value="1"/>
</dbReference>
<evidence type="ECO:0000313" key="4">
    <source>
        <dbReference type="Proteomes" id="UP000504634"/>
    </source>
</evidence>
<dbReference type="GeneID" id="115628495"/>
<dbReference type="AlphaFoldDB" id="A0A6J2TY27"/>
<dbReference type="InterPro" id="IPR002933">
    <property type="entry name" value="Peptidase_M20"/>
</dbReference>